<reference evidence="2" key="1">
    <citation type="journal article" date="2020" name="Cell">
        <title>Large-Scale Comparative Analyses of Tick Genomes Elucidate Their Genetic Diversity and Vector Capacities.</title>
        <authorList>
            <consortium name="Tick Genome and Microbiome Consortium (TIGMIC)"/>
            <person name="Jia N."/>
            <person name="Wang J."/>
            <person name="Shi W."/>
            <person name="Du L."/>
            <person name="Sun Y."/>
            <person name="Zhan W."/>
            <person name="Jiang J.F."/>
            <person name="Wang Q."/>
            <person name="Zhang B."/>
            <person name="Ji P."/>
            <person name="Bell-Sakyi L."/>
            <person name="Cui X.M."/>
            <person name="Yuan T.T."/>
            <person name="Jiang B.G."/>
            <person name="Yang W.F."/>
            <person name="Lam T.T."/>
            <person name="Chang Q.C."/>
            <person name="Ding S.J."/>
            <person name="Wang X.J."/>
            <person name="Zhu J.G."/>
            <person name="Ruan X.D."/>
            <person name="Zhao L."/>
            <person name="Wei J.T."/>
            <person name="Ye R.Z."/>
            <person name="Que T.C."/>
            <person name="Du C.H."/>
            <person name="Zhou Y.H."/>
            <person name="Cheng J.X."/>
            <person name="Dai P.F."/>
            <person name="Guo W.B."/>
            <person name="Han X.H."/>
            <person name="Huang E.J."/>
            <person name="Li L.F."/>
            <person name="Wei W."/>
            <person name="Gao Y.C."/>
            <person name="Liu J.Z."/>
            <person name="Shao H.Z."/>
            <person name="Wang X."/>
            <person name="Wang C.C."/>
            <person name="Yang T.C."/>
            <person name="Huo Q.B."/>
            <person name="Li W."/>
            <person name="Chen H.Y."/>
            <person name="Chen S.E."/>
            <person name="Zhou L.G."/>
            <person name="Ni X.B."/>
            <person name="Tian J.H."/>
            <person name="Sheng Y."/>
            <person name="Liu T."/>
            <person name="Pan Y.S."/>
            <person name="Xia L.Y."/>
            <person name="Li J."/>
            <person name="Zhao F."/>
            <person name="Cao W.C."/>
        </authorList>
    </citation>
    <scope>NUCLEOTIDE SEQUENCE</scope>
    <source>
        <strain evidence="2">Rmic-2018</strain>
    </source>
</reference>
<feature type="region of interest" description="Disordered" evidence="1">
    <location>
        <begin position="245"/>
        <end position="303"/>
    </location>
</feature>
<evidence type="ECO:0000313" key="3">
    <source>
        <dbReference type="Proteomes" id="UP000821866"/>
    </source>
</evidence>
<feature type="region of interest" description="Disordered" evidence="1">
    <location>
        <begin position="643"/>
        <end position="704"/>
    </location>
</feature>
<feature type="compositionally biased region" description="Basic and acidic residues" evidence="1">
    <location>
        <begin position="379"/>
        <end position="393"/>
    </location>
</feature>
<feature type="compositionally biased region" description="Low complexity" evidence="1">
    <location>
        <begin position="409"/>
        <end position="424"/>
    </location>
</feature>
<feature type="region of interest" description="Disordered" evidence="1">
    <location>
        <begin position="541"/>
        <end position="567"/>
    </location>
</feature>
<dbReference type="Proteomes" id="UP000821866">
    <property type="component" value="Chromosome 9"/>
</dbReference>
<feature type="region of interest" description="Disordered" evidence="1">
    <location>
        <begin position="445"/>
        <end position="528"/>
    </location>
</feature>
<comment type="caution">
    <text evidence="2">The sequence shown here is derived from an EMBL/GenBank/DDBJ whole genome shotgun (WGS) entry which is preliminary data.</text>
</comment>
<feature type="compositionally biased region" description="Low complexity" evidence="1">
    <location>
        <begin position="447"/>
        <end position="460"/>
    </location>
</feature>
<evidence type="ECO:0000256" key="1">
    <source>
        <dbReference type="SAM" id="MobiDB-lite"/>
    </source>
</evidence>
<accession>A0A9J6D516</accession>
<dbReference type="AlphaFoldDB" id="A0A9J6D516"/>
<protein>
    <submittedName>
        <fullName evidence="2">Uncharacterized protein</fullName>
    </submittedName>
</protein>
<feature type="compositionally biased region" description="Low complexity" evidence="1">
    <location>
        <begin position="260"/>
        <end position="278"/>
    </location>
</feature>
<feature type="compositionally biased region" description="Basic and acidic residues" evidence="1">
    <location>
        <begin position="680"/>
        <end position="692"/>
    </location>
</feature>
<dbReference type="EMBL" id="JABSTU010000011">
    <property type="protein sequence ID" value="KAH8008943.1"/>
    <property type="molecule type" value="Genomic_DNA"/>
</dbReference>
<sequence length="704" mass="73495">MYYASFFPPAVRPFDGRGPLDGVTAAAAAAALAGSAGVRGERGEIPLDLSLKHVRPDGPEAAAAEELLLLEHRKLAAAYGRHLLDPAAFLRLQHYQQQRIAADTFLQQAFGSAAAAQHHAMAAARLGCLDQQVAFHSAATARAAAPSTAAFLEPAAALALSMRGAGAPALAPGDLARSLYPPTAATALPAGYSSMFADMMPKPDPCRLADDAKAGSYPRANGVSASAADKATSYIADPVRYAAEHMQRLQESQTSAKFASTSGSAQTTSTSSTSSSTSTREHKKSSSSNRHTTDTSTSATSSSTATAAAAAAATAAAINLLGPRPSLGGGLSSAFGETVKREDYLNAAAHLPFYPGWGLPPIIPPPTTTPLLTTPSPQKKKDSSSRSSDRSSSDSRNNSRSSGSHHSKSSSNKRSSSSAFASNSADHHPHHHHINDVVVIDEEQRSRLTSSLRLGSSSGGRPPPPPEPERAKMPRLEAMQPPDEAKTSHAGTNDAGKRPAAKSPLSPPPLIAAVPPATSPKTAEPSAAPGALLLSKPTLPAASTTSLHGKHHHHHHSKMTTPHDEKPTLNFFFRDHKPVTTAAPSSVTSVPRTTAAEVIAHAHQAHLQYLQQLHSSNGGHVLPPSSALPAMEASAFGITSPVKEETPRSAHHHHHLPATASTPCKDATARAKSSPPPQQDRVKEPRTVERNTPDWTAINRAATL</sequence>
<feature type="region of interest" description="Disordered" evidence="1">
    <location>
        <begin position="365"/>
        <end position="431"/>
    </location>
</feature>
<gene>
    <name evidence="2" type="ORF">HPB51_007608</name>
</gene>
<dbReference type="VEuPathDB" id="VectorBase:LOC119178306"/>
<name>A0A9J6D516_RHIMP</name>
<proteinExistence type="predicted"/>
<feature type="compositionally biased region" description="Basic residues" evidence="1">
    <location>
        <begin position="548"/>
        <end position="558"/>
    </location>
</feature>
<feature type="compositionally biased region" description="Low complexity" evidence="1">
    <location>
        <begin position="294"/>
        <end position="303"/>
    </location>
</feature>
<organism evidence="2 3">
    <name type="scientific">Rhipicephalus microplus</name>
    <name type="common">Cattle tick</name>
    <name type="synonym">Boophilus microplus</name>
    <dbReference type="NCBI Taxonomy" id="6941"/>
    <lineage>
        <taxon>Eukaryota</taxon>
        <taxon>Metazoa</taxon>
        <taxon>Ecdysozoa</taxon>
        <taxon>Arthropoda</taxon>
        <taxon>Chelicerata</taxon>
        <taxon>Arachnida</taxon>
        <taxon>Acari</taxon>
        <taxon>Parasitiformes</taxon>
        <taxon>Ixodida</taxon>
        <taxon>Ixodoidea</taxon>
        <taxon>Ixodidae</taxon>
        <taxon>Rhipicephalinae</taxon>
        <taxon>Rhipicephalus</taxon>
        <taxon>Boophilus</taxon>
    </lineage>
</organism>
<evidence type="ECO:0000313" key="2">
    <source>
        <dbReference type="EMBL" id="KAH8008943.1"/>
    </source>
</evidence>
<feature type="compositionally biased region" description="Polar residues" evidence="1">
    <location>
        <begin position="249"/>
        <end position="259"/>
    </location>
</feature>
<reference evidence="2" key="2">
    <citation type="submission" date="2021-09" db="EMBL/GenBank/DDBJ databases">
        <authorList>
            <person name="Jia N."/>
            <person name="Wang J."/>
            <person name="Shi W."/>
            <person name="Du L."/>
            <person name="Sun Y."/>
            <person name="Zhan W."/>
            <person name="Jiang J."/>
            <person name="Wang Q."/>
            <person name="Zhang B."/>
            <person name="Ji P."/>
            <person name="Sakyi L.B."/>
            <person name="Cui X."/>
            <person name="Yuan T."/>
            <person name="Jiang B."/>
            <person name="Yang W."/>
            <person name="Lam T.T.-Y."/>
            <person name="Chang Q."/>
            <person name="Ding S."/>
            <person name="Wang X."/>
            <person name="Zhu J."/>
            <person name="Ruan X."/>
            <person name="Zhao L."/>
            <person name="Wei J."/>
            <person name="Que T."/>
            <person name="Du C."/>
            <person name="Cheng J."/>
            <person name="Dai P."/>
            <person name="Han X."/>
            <person name="Huang E."/>
            <person name="Gao Y."/>
            <person name="Liu J."/>
            <person name="Shao H."/>
            <person name="Ye R."/>
            <person name="Li L."/>
            <person name="Wei W."/>
            <person name="Wang X."/>
            <person name="Wang C."/>
            <person name="Huo Q."/>
            <person name="Li W."/>
            <person name="Guo W."/>
            <person name="Chen H."/>
            <person name="Chen S."/>
            <person name="Zhou L."/>
            <person name="Zhou L."/>
            <person name="Ni X."/>
            <person name="Tian J."/>
            <person name="Zhou Y."/>
            <person name="Sheng Y."/>
            <person name="Liu T."/>
            <person name="Pan Y."/>
            <person name="Xia L."/>
            <person name="Li J."/>
            <person name="Zhao F."/>
            <person name="Cao W."/>
        </authorList>
    </citation>
    <scope>NUCLEOTIDE SEQUENCE</scope>
    <source>
        <strain evidence="2">Rmic-2018</strain>
        <tissue evidence="2">Larvae</tissue>
    </source>
</reference>
<keyword evidence="3" id="KW-1185">Reference proteome</keyword>